<gene>
    <name evidence="2" type="ORF">ACJMK2_009207</name>
</gene>
<keyword evidence="3" id="KW-1185">Reference proteome</keyword>
<feature type="compositionally biased region" description="Acidic residues" evidence="1">
    <location>
        <begin position="56"/>
        <end position="75"/>
    </location>
</feature>
<comment type="caution">
    <text evidence="2">The sequence shown here is derived from an EMBL/GenBank/DDBJ whole genome shotgun (WGS) entry which is preliminary data.</text>
</comment>
<accession>A0ABD3VBK4</accession>
<evidence type="ECO:0000313" key="2">
    <source>
        <dbReference type="EMBL" id="KAL3858962.1"/>
    </source>
</evidence>
<dbReference type="AlphaFoldDB" id="A0ABD3VBK4"/>
<reference evidence="2 3" key="1">
    <citation type="submission" date="2024-11" db="EMBL/GenBank/DDBJ databases">
        <title>Chromosome-level genome assembly of the freshwater bivalve Anodonta woodiana.</title>
        <authorList>
            <person name="Chen X."/>
        </authorList>
    </citation>
    <scope>NUCLEOTIDE SEQUENCE [LARGE SCALE GENOMIC DNA]</scope>
    <source>
        <strain evidence="2">MN2024</strain>
        <tissue evidence="2">Gills</tissue>
    </source>
</reference>
<organism evidence="2 3">
    <name type="scientific">Sinanodonta woodiana</name>
    <name type="common">Chinese pond mussel</name>
    <name type="synonym">Anodonta woodiana</name>
    <dbReference type="NCBI Taxonomy" id="1069815"/>
    <lineage>
        <taxon>Eukaryota</taxon>
        <taxon>Metazoa</taxon>
        <taxon>Spiralia</taxon>
        <taxon>Lophotrochozoa</taxon>
        <taxon>Mollusca</taxon>
        <taxon>Bivalvia</taxon>
        <taxon>Autobranchia</taxon>
        <taxon>Heteroconchia</taxon>
        <taxon>Palaeoheterodonta</taxon>
        <taxon>Unionida</taxon>
        <taxon>Unionoidea</taxon>
        <taxon>Unionidae</taxon>
        <taxon>Unioninae</taxon>
        <taxon>Sinanodonta</taxon>
    </lineage>
</organism>
<feature type="region of interest" description="Disordered" evidence="1">
    <location>
        <begin position="23"/>
        <end position="75"/>
    </location>
</feature>
<proteinExistence type="predicted"/>
<evidence type="ECO:0000256" key="1">
    <source>
        <dbReference type="SAM" id="MobiDB-lite"/>
    </source>
</evidence>
<evidence type="ECO:0000313" key="3">
    <source>
        <dbReference type="Proteomes" id="UP001634394"/>
    </source>
</evidence>
<protein>
    <submittedName>
        <fullName evidence="2">Uncharacterized protein</fullName>
    </submittedName>
</protein>
<name>A0ABD3VBK4_SINWO</name>
<sequence>MMASEFHTPTKFDLLSKKHSPVFKTPMTYSPRIVGNKPVPSPSRQDLWKQQLGLNDDPEPQTDSDENLEEDEAEEDVNSELIISLLFDSFFLQVRVN</sequence>
<dbReference type="Proteomes" id="UP001634394">
    <property type="component" value="Unassembled WGS sequence"/>
</dbReference>
<dbReference type="EMBL" id="JBJQND010000012">
    <property type="protein sequence ID" value="KAL3858962.1"/>
    <property type="molecule type" value="Genomic_DNA"/>
</dbReference>